<dbReference type="OrthoDB" id="7267294at2"/>
<dbReference type="EC" id="3.1.1.2" evidence="1"/>
<accession>A0A0K0Y170</accession>
<reference evidence="1 2" key="1">
    <citation type="journal article" date="2015" name="Genome Announc.">
        <title>Closed Genome Sequence of Octadecabacter temperatus SB1, the First Mesophilic Species of the Genus Octadecabacter.</title>
        <authorList>
            <person name="Voget S."/>
            <person name="Billerbeck S."/>
            <person name="Simon M."/>
            <person name="Daniel R."/>
        </authorList>
    </citation>
    <scope>NUCLEOTIDE SEQUENCE [LARGE SCALE GENOMIC DNA]</scope>
    <source>
        <strain evidence="1 2">SB1</strain>
    </source>
</reference>
<name>A0A0K0Y170_9RHOB</name>
<dbReference type="SUPFAM" id="SSF53474">
    <property type="entry name" value="alpha/beta-Hydrolases"/>
    <property type="match status" value="1"/>
</dbReference>
<dbReference type="GO" id="GO:0004064">
    <property type="term" value="F:arylesterase activity"/>
    <property type="evidence" value="ECO:0007669"/>
    <property type="project" value="UniProtKB-EC"/>
</dbReference>
<keyword evidence="1" id="KW-0378">Hydrolase</keyword>
<dbReference type="InterPro" id="IPR029058">
    <property type="entry name" value="AB_hydrolase_fold"/>
</dbReference>
<dbReference type="PRINTS" id="PR00111">
    <property type="entry name" value="ABHYDROLASE"/>
</dbReference>
<gene>
    <name evidence="1" type="ORF">OSB_01150</name>
</gene>
<proteinExistence type="predicted"/>
<organism evidence="1 2">
    <name type="scientific">Octadecabacter temperatus</name>
    <dbReference type="NCBI Taxonomy" id="1458307"/>
    <lineage>
        <taxon>Bacteria</taxon>
        <taxon>Pseudomonadati</taxon>
        <taxon>Pseudomonadota</taxon>
        <taxon>Alphaproteobacteria</taxon>
        <taxon>Rhodobacterales</taxon>
        <taxon>Roseobacteraceae</taxon>
        <taxon>Octadecabacter</taxon>
    </lineage>
</organism>
<dbReference type="STRING" id="1458307.OSB_01150"/>
<dbReference type="RefSeq" id="WP_049833143.1">
    <property type="nucleotide sequence ID" value="NZ_CP012160.1"/>
</dbReference>
<dbReference type="InterPro" id="IPR050228">
    <property type="entry name" value="Carboxylesterase_BioH"/>
</dbReference>
<dbReference type="PANTHER" id="PTHR43194:SF2">
    <property type="entry name" value="PEROXISOMAL MEMBRANE PROTEIN LPX1"/>
    <property type="match status" value="1"/>
</dbReference>
<evidence type="ECO:0000313" key="1">
    <source>
        <dbReference type="EMBL" id="AKS44684.1"/>
    </source>
</evidence>
<keyword evidence="2" id="KW-1185">Reference proteome</keyword>
<dbReference type="AlphaFoldDB" id="A0A0K0Y170"/>
<dbReference type="InterPro" id="IPR000073">
    <property type="entry name" value="AB_hydrolase_1"/>
</dbReference>
<dbReference type="EMBL" id="CP012160">
    <property type="protein sequence ID" value="AKS44684.1"/>
    <property type="molecule type" value="Genomic_DNA"/>
</dbReference>
<protein>
    <submittedName>
        <fullName evidence="1">Arylesterase</fullName>
        <ecNumber evidence="1">3.1.1.2</ecNumber>
    </submittedName>
</protein>
<dbReference type="KEGG" id="otm:OSB_01150"/>
<dbReference type="Pfam" id="PF00561">
    <property type="entry name" value="Abhydrolase_1"/>
    <property type="match status" value="1"/>
</dbReference>
<dbReference type="Gene3D" id="3.40.50.1820">
    <property type="entry name" value="alpha/beta hydrolase"/>
    <property type="match status" value="1"/>
</dbReference>
<evidence type="ECO:0000313" key="2">
    <source>
        <dbReference type="Proteomes" id="UP000067444"/>
    </source>
</evidence>
<dbReference type="Proteomes" id="UP000067444">
    <property type="component" value="Chromosome"/>
</dbReference>
<dbReference type="PANTHER" id="PTHR43194">
    <property type="entry name" value="HYDROLASE ALPHA/BETA FOLD FAMILY"/>
    <property type="match status" value="1"/>
</dbReference>
<sequence>MLGWILPLLVLGGLAILPLLAENRRHGAEAFRDKAPGRFAKLSQGVTHYQWLGEARGPVIVCIHGLTTPSPVWYGIAEGLIQLGYRVLVYDLYGRGFSDAPRGAQNGDFFAKQLEDLLEHQGISTDVTLMGYSMGGSIATHFTKKHPERVTRLVLLASGGIWLREDKLTELCRTIPFLGDWLHATVATRRDRKALRAQLGQTFDIKGIVELQIAEYQSRGFLRSVLSSRRHMLDDLQEEAHKTIGREGVPVVGIWAEKDEVIPLKSLGTLTQWNRNSRQEVIPDSDHRVGFTHSEEIVDVLRYALRDAAG</sequence>
<dbReference type="PATRIC" id="fig|1458307.3.peg.116"/>